<dbReference type="AlphaFoldDB" id="A0AAD3DSF2"/>
<feature type="region of interest" description="Disordered" evidence="1">
    <location>
        <begin position="317"/>
        <end position="388"/>
    </location>
</feature>
<dbReference type="PANTHER" id="PTHR33741">
    <property type="entry name" value="TRANSMEMBRANE PROTEIN DDB_G0269096-RELATED"/>
    <property type="match status" value="1"/>
</dbReference>
<feature type="region of interest" description="Disordered" evidence="1">
    <location>
        <begin position="1"/>
        <end position="49"/>
    </location>
</feature>
<keyword evidence="2" id="KW-0472">Membrane</keyword>
<keyword evidence="5" id="KW-1185">Reference proteome</keyword>
<feature type="compositionally biased region" description="Polar residues" evidence="1">
    <location>
        <begin position="1"/>
        <end position="31"/>
    </location>
</feature>
<keyword evidence="2" id="KW-1133">Transmembrane helix</keyword>
<feature type="compositionally biased region" description="Low complexity" evidence="1">
    <location>
        <begin position="334"/>
        <end position="346"/>
    </location>
</feature>
<proteinExistence type="predicted"/>
<evidence type="ECO:0000313" key="5">
    <source>
        <dbReference type="Proteomes" id="UP001054857"/>
    </source>
</evidence>
<protein>
    <recommendedName>
        <fullName evidence="3">HPP transmembrane region domain-containing protein</fullName>
    </recommendedName>
</protein>
<feature type="compositionally biased region" description="Polar residues" evidence="1">
    <location>
        <begin position="195"/>
        <end position="209"/>
    </location>
</feature>
<evidence type="ECO:0000259" key="3">
    <source>
        <dbReference type="Pfam" id="PF04982"/>
    </source>
</evidence>
<reference evidence="4 5" key="1">
    <citation type="journal article" date="2021" name="Sci. Rep.">
        <title>Genome sequencing of the multicellular alga Astrephomene provides insights into convergent evolution of germ-soma differentiation.</title>
        <authorList>
            <person name="Yamashita S."/>
            <person name="Yamamoto K."/>
            <person name="Matsuzaki R."/>
            <person name="Suzuki S."/>
            <person name="Yamaguchi H."/>
            <person name="Hirooka S."/>
            <person name="Minakuchi Y."/>
            <person name="Miyagishima S."/>
            <person name="Kawachi M."/>
            <person name="Toyoda A."/>
            <person name="Nozaki H."/>
        </authorList>
    </citation>
    <scope>NUCLEOTIDE SEQUENCE [LARGE SCALE GENOMIC DNA]</scope>
    <source>
        <strain evidence="4 5">NIES-4017</strain>
    </source>
</reference>
<name>A0AAD3DSF2_9CHLO</name>
<evidence type="ECO:0000256" key="2">
    <source>
        <dbReference type="SAM" id="Phobius"/>
    </source>
</evidence>
<dbReference type="Pfam" id="PF04982">
    <property type="entry name" value="TM_HPP"/>
    <property type="match status" value="1"/>
</dbReference>
<sequence length="578" mass="59142">MSSVTRSESLPILATSSANVASASPRNQPTGATAEAHPHPHLGSGANTTQLNGETARLLNDYPPRAPAPSSPAERLRRAFTAPWHALAVRRTTQARASSFDLSAHVLCGTRPILAPAVDPSIRSQASHRSSTSRFTVDGLPEVPAPDASAHSLSHHLGDGSNRTPMGLPSLALVGSIGTSRLGRAAKAPACLNRPESQGSQDTSSNGKATASDRPWQHVHPQQEQQQQPGLQSGGLTEAAALTSRASGGAVAACGHPATLAAPPLPLEAGGEREPVAAVKHTPSPPSAAPSPAAAVLPAAASMVGLDWDDVRNPMSPYYNPLLDQQPRSRPDDAAASQAPQGSSSAVLPPPPPPVSCKSQDCSQSGRHRRHFPAASPPLPSAFAPAPAGLEPCGGGDANANGSKGCSARDAFGTVSGGGSGRGGDHADNARVVLLEMKGPRGTPTRAQAAATAFASGASASPAGPEAAAAALALKLTLRGRVASYFGKWRGVGDTLMPADQPVDIFWSWLGAFLSILLVALLHQYLTPRISLPLMIASFGASAVLLFGVPASKLAQPRNLLGRTFWVKKGAGNQLPCT</sequence>
<dbReference type="InterPro" id="IPR007065">
    <property type="entry name" value="HPP"/>
</dbReference>
<evidence type="ECO:0000256" key="1">
    <source>
        <dbReference type="SAM" id="MobiDB-lite"/>
    </source>
</evidence>
<feature type="compositionally biased region" description="Polar residues" evidence="1">
    <location>
        <begin position="122"/>
        <end position="135"/>
    </location>
</feature>
<feature type="region of interest" description="Disordered" evidence="1">
    <location>
        <begin position="119"/>
        <end position="164"/>
    </location>
</feature>
<dbReference type="PANTHER" id="PTHR33741:SF5">
    <property type="entry name" value="TRANSMEMBRANE PROTEIN DDB_G0269096-RELATED"/>
    <property type="match status" value="1"/>
</dbReference>
<evidence type="ECO:0000313" key="4">
    <source>
        <dbReference type="EMBL" id="GFR45061.1"/>
    </source>
</evidence>
<gene>
    <name evidence="4" type="ORF">Agub_g6434</name>
</gene>
<feature type="region of interest" description="Disordered" evidence="1">
    <location>
        <begin position="186"/>
        <end position="234"/>
    </location>
</feature>
<dbReference type="Proteomes" id="UP001054857">
    <property type="component" value="Unassembled WGS sequence"/>
</dbReference>
<accession>A0AAD3DSF2</accession>
<organism evidence="4 5">
    <name type="scientific">Astrephomene gubernaculifera</name>
    <dbReference type="NCBI Taxonomy" id="47775"/>
    <lineage>
        <taxon>Eukaryota</taxon>
        <taxon>Viridiplantae</taxon>
        <taxon>Chlorophyta</taxon>
        <taxon>core chlorophytes</taxon>
        <taxon>Chlorophyceae</taxon>
        <taxon>CS clade</taxon>
        <taxon>Chlamydomonadales</taxon>
        <taxon>Astrephomenaceae</taxon>
        <taxon>Astrephomene</taxon>
    </lineage>
</organism>
<feature type="compositionally biased region" description="Low complexity" evidence="1">
    <location>
        <begin position="218"/>
        <end position="231"/>
    </location>
</feature>
<feature type="domain" description="HPP transmembrane region" evidence="3">
    <location>
        <begin position="499"/>
        <end position="562"/>
    </location>
</feature>
<keyword evidence="2" id="KW-0812">Transmembrane</keyword>
<feature type="transmembrane region" description="Helical" evidence="2">
    <location>
        <begin position="505"/>
        <end position="523"/>
    </location>
</feature>
<comment type="caution">
    <text evidence="4">The sequence shown here is derived from an EMBL/GenBank/DDBJ whole genome shotgun (WGS) entry which is preliminary data.</text>
</comment>
<feature type="transmembrane region" description="Helical" evidence="2">
    <location>
        <begin position="530"/>
        <end position="551"/>
    </location>
</feature>
<dbReference type="EMBL" id="BMAR01000009">
    <property type="protein sequence ID" value="GFR45061.1"/>
    <property type="molecule type" value="Genomic_DNA"/>
</dbReference>
<dbReference type="InterPro" id="IPR058581">
    <property type="entry name" value="TM_HPP"/>
</dbReference>